<proteinExistence type="inferred from homology"/>
<dbReference type="InterPro" id="IPR003753">
    <property type="entry name" value="Exonuc_VII_L"/>
</dbReference>
<comment type="similarity">
    <text evidence="5 6">Belongs to the XseA family.</text>
</comment>
<dbReference type="InterPro" id="IPR020579">
    <property type="entry name" value="Exonuc_VII_lsu_C"/>
</dbReference>
<dbReference type="GO" id="GO:0005737">
    <property type="term" value="C:cytoplasm"/>
    <property type="evidence" value="ECO:0007669"/>
    <property type="project" value="UniProtKB-SubCell"/>
</dbReference>
<keyword evidence="4 5" id="KW-0269">Exonuclease</keyword>
<dbReference type="GO" id="GO:0008855">
    <property type="term" value="F:exodeoxyribonuclease VII activity"/>
    <property type="evidence" value="ECO:0007669"/>
    <property type="project" value="UniProtKB-UniRule"/>
</dbReference>
<dbReference type="EC" id="3.1.11.6" evidence="5"/>
<evidence type="ECO:0000259" key="8">
    <source>
        <dbReference type="Pfam" id="PF13742"/>
    </source>
</evidence>
<dbReference type="GO" id="GO:0006308">
    <property type="term" value="P:DNA catabolic process"/>
    <property type="evidence" value="ECO:0007669"/>
    <property type="project" value="UniProtKB-UniRule"/>
</dbReference>
<evidence type="ECO:0000256" key="3">
    <source>
        <dbReference type="ARBA" id="ARBA00022801"/>
    </source>
</evidence>
<keyword evidence="2 5" id="KW-0540">Nuclease</keyword>
<dbReference type="PANTHER" id="PTHR30008">
    <property type="entry name" value="EXODEOXYRIBONUCLEASE 7 LARGE SUBUNIT"/>
    <property type="match status" value="1"/>
</dbReference>
<dbReference type="KEGG" id="uru:DSM104443_03262"/>
<dbReference type="Proteomes" id="UP000501534">
    <property type="component" value="Chromosome"/>
</dbReference>
<comment type="subcellular location">
    <subcellularLocation>
        <location evidence="5 6">Cytoplasm</location>
    </subcellularLocation>
</comment>
<comment type="function">
    <text evidence="5">Bidirectionally degrades single-stranded DNA into large acid-insoluble oligonucleotides, which are then degraded further into small acid-soluble oligonucleotides.</text>
</comment>
<feature type="domain" description="Exonuclease VII large subunit C-terminal" evidence="7">
    <location>
        <begin position="128"/>
        <end position="346"/>
    </location>
</feature>
<keyword evidence="3 5" id="KW-0378">Hydrolase</keyword>
<organism evidence="9 10">
    <name type="scientific">Usitatibacter rugosus</name>
    <dbReference type="NCBI Taxonomy" id="2732067"/>
    <lineage>
        <taxon>Bacteria</taxon>
        <taxon>Pseudomonadati</taxon>
        <taxon>Pseudomonadota</taxon>
        <taxon>Betaproteobacteria</taxon>
        <taxon>Nitrosomonadales</taxon>
        <taxon>Usitatibacteraceae</taxon>
        <taxon>Usitatibacter</taxon>
    </lineage>
</organism>
<dbReference type="EMBL" id="CP053069">
    <property type="protein sequence ID" value="QJR12177.1"/>
    <property type="molecule type" value="Genomic_DNA"/>
</dbReference>
<dbReference type="NCBIfam" id="TIGR00237">
    <property type="entry name" value="xseA"/>
    <property type="match status" value="1"/>
</dbReference>
<dbReference type="Pfam" id="PF13742">
    <property type="entry name" value="tRNA_anti_2"/>
    <property type="match status" value="1"/>
</dbReference>
<evidence type="ECO:0000256" key="5">
    <source>
        <dbReference type="HAMAP-Rule" id="MF_00378"/>
    </source>
</evidence>
<dbReference type="RefSeq" id="WP_171094148.1">
    <property type="nucleotide sequence ID" value="NZ_CP053069.1"/>
</dbReference>
<protein>
    <recommendedName>
        <fullName evidence="5">Exodeoxyribonuclease 7 large subunit</fullName>
        <ecNumber evidence="5">3.1.11.6</ecNumber>
    </recommendedName>
    <alternativeName>
        <fullName evidence="5">Exodeoxyribonuclease VII large subunit</fullName>
        <shortName evidence="5">Exonuclease VII large subunit</shortName>
    </alternativeName>
</protein>
<evidence type="ECO:0000259" key="7">
    <source>
        <dbReference type="Pfam" id="PF02601"/>
    </source>
</evidence>
<sequence>MSAFLPGLAPPLTVSQLNRQVRELIESELDMIWVAGELSNVKLASSGHWYFCLKDAEAAVDAAMFQGRARFLDFKPVDGMKVEARARVTLYEPRGKYQLVVEELRKSGLGALHEAFEKLKTRLGAEGLFDPDRKRELPLFPRAIGLVTSPAAAALRDMLSTLRQRAPMIPVILYPAPVQGGSAAPRIAAAIEIANARGEVDVLVVARGGGSLEDLWAFNEEIVARAIAGSAIPVVSGVGHETDFTIADFAADLRAPTPTAAAAAASPDREALAADVAALRRRLSRDLQRILETQSQRLDALARRLLTPAERIARQRETLTLHARRLRNAVAGRMELHAARLKAQRTALGHLDPTQVLGRGYSIVRDADGHIRHTSEGLAPDAALDITFSKGGAGVRVVKVEKSV</sequence>
<evidence type="ECO:0000313" key="10">
    <source>
        <dbReference type="Proteomes" id="UP000501534"/>
    </source>
</evidence>
<name>A0A6M4H2Y3_9PROT</name>
<evidence type="ECO:0000256" key="4">
    <source>
        <dbReference type="ARBA" id="ARBA00022839"/>
    </source>
</evidence>
<dbReference type="HAMAP" id="MF_00378">
    <property type="entry name" value="Exonuc_7_L"/>
    <property type="match status" value="1"/>
</dbReference>
<dbReference type="Pfam" id="PF02601">
    <property type="entry name" value="Exonuc_VII_L"/>
    <property type="match status" value="1"/>
</dbReference>
<accession>A0A6M4H2Y3</accession>
<dbReference type="CDD" id="cd04489">
    <property type="entry name" value="ExoVII_LU_OBF"/>
    <property type="match status" value="1"/>
</dbReference>
<feature type="domain" description="OB-fold nucleic acid binding" evidence="8">
    <location>
        <begin position="12"/>
        <end position="104"/>
    </location>
</feature>
<dbReference type="AlphaFoldDB" id="A0A6M4H2Y3"/>
<comment type="catalytic activity">
    <reaction evidence="5 6">
        <text>Exonucleolytic cleavage in either 5'- to 3'- or 3'- to 5'-direction to yield nucleoside 5'-phosphates.</text>
        <dbReference type="EC" id="3.1.11.6"/>
    </reaction>
</comment>
<dbReference type="PANTHER" id="PTHR30008:SF0">
    <property type="entry name" value="EXODEOXYRIBONUCLEASE 7 LARGE SUBUNIT"/>
    <property type="match status" value="1"/>
</dbReference>
<comment type="subunit">
    <text evidence="5">Heterooligomer composed of large and small subunits.</text>
</comment>
<keyword evidence="10" id="KW-1185">Reference proteome</keyword>
<evidence type="ECO:0000256" key="1">
    <source>
        <dbReference type="ARBA" id="ARBA00022490"/>
    </source>
</evidence>
<evidence type="ECO:0000256" key="2">
    <source>
        <dbReference type="ARBA" id="ARBA00022722"/>
    </source>
</evidence>
<dbReference type="InterPro" id="IPR025824">
    <property type="entry name" value="OB-fold_nuc-bd_dom"/>
</dbReference>
<gene>
    <name evidence="5 9" type="primary">xseA</name>
    <name evidence="9" type="ORF">DSM104443_03262</name>
</gene>
<evidence type="ECO:0000256" key="6">
    <source>
        <dbReference type="RuleBase" id="RU004355"/>
    </source>
</evidence>
<keyword evidence="1 5" id="KW-0963">Cytoplasm</keyword>
<reference evidence="9 10" key="1">
    <citation type="submission" date="2020-04" db="EMBL/GenBank/DDBJ databases">
        <title>Usitatibacter rugosus gen. nov., sp. nov. and Usitatibacter palustris sp. nov., novel members of Usitatibacteraceae fam. nov. within the order Nitrosomonadales isolated from soil.</title>
        <authorList>
            <person name="Huber K.J."/>
            <person name="Neumann-Schaal M."/>
            <person name="Geppert A."/>
            <person name="Luckner M."/>
            <person name="Wanner G."/>
            <person name="Overmann J."/>
        </authorList>
    </citation>
    <scope>NUCLEOTIDE SEQUENCE [LARGE SCALE GENOMIC DNA]</scope>
    <source>
        <strain evidence="9 10">0125_3</strain>
    </source>
</reference>
<evidence type="ECO:0000313" key="9">
    <source>
        <dbReference type="EMBL" id="QJR12177.1"/>
    </source>
</evidence>
<dbReference type="GO" id="GO:0009318">
    <property type="term" value="C:exodeoxyribonuclease VII complex"/>
    <property type="evidence" value="ECO:0007669"/>
    <property type="project" value="UniProtKB-UniRule"/>
</dbReference>
<dbReference type="GO" id="GO:0003676">
    <property type="term" value="F:nucleic acid binding"/>
    <property type="evidence" value="ECO:0007669"/>
    <property type="project" value="InterPro"/>
</dbReference>